<accession>A0ABV5I2L6</accession>
<dbReference type="Pfam" id="PF07995">
    <property type="entry name" value="GSDH"/>
    <property type="match status" value="1"/>
</dbReference>
<keyword evidence="3" id="KW-0560">Oxidoreductase</keyword>
<dbReference type="RefSeq" id="WP_377069853.1">
    <property type="nucleotide sequence ID" value="NZ_JBHMEC010000017.1"/>
</dbReference>
<dbReference type="GO" id="GO:0016491">
    <property type="term" value="F:oxidoreductase activity"/>
    <property type="evidence" value="ECO:0007669"/>
    <property type="project" value="UniProtKB-KW"/>
</dbReference>
<feature type="signal peptide" evidence="1">
    <location>
        <begin position="1"/>
        <end position="19"/>
    </location>
</feature>
<evidence type="ECO:0000313" key="3">
    <source>
        <dbReference type="EMBL" id="MFB9150311.1"/>
    </source>
</evidence>
<dbReference type="PANTHER" id="PTHR19328:SF75">
    <property type="entry name" value="ALDOSE SUGAR DEHYDROGENASE YLII"/>
    <property type="match status" value="1"/>
</dbReference>
<gene>
    <name evidence="3" type="ORF">ACFFU4_11185</name>
</gene>
<dbReference type="EMBL" id="JBHMEC010000017">
    <property type="protein sequence ID" value="MFB9150311.1"/>
    <property type="molecule type" value="Genomic_DNA"/>
</dbReference>
<keyword evidence="1" id="KW-0732">Signal</keyword>
<dbReference type="EC" id="1.1.5.-" evidence="3"/>
<dbReference type="PANTHER" id="PTHR19328">
    <property type="entry name" value="HEDGEHOG-INTERACTING PROTEIN"/>
    <property type="match status" value="1"/>
</dbReference>
<dbReference type="InterPro" id="IPR011042">
    <property type="entry name" value="6-blade_b-propeller_TolB-like"/>
</dbReference>
<protein>
    <submittedName>
        <fullName evidence="3">PQQ-dependent sugar dehydrogenase</fullName>
        <ecNumber evidence="3">1.1.5.-</ecNumber>
    </submittedName>
</protein>
<proteinExistence type="predicted"/>
<dbReference type="InterPro" id="IPR011041">
    <property type="entry name" value="Quinoprot_gluc/sorb_DH_b-prop"/>
</dbReference>
<dbReference type="SUPFAM" id="SSF50952">
    <property type="entry name" value="Soluble quinoprotein glucose dehydrogenase"/>
    <property type="match status" value="1"/>
</dbReference>
<feature type="domain" description="Glucose/Sorbosone dehydrogenase" evidence="2">
    <location>
        <begin position="36"/>
        <end position="352"/>
    </location>
</feature>
<evidence type="ECO:0000313" key="4">
    <source>
        <dbReference type="Proteomes" id="UP001589670"/>
    </source>
</evidence>
<evidence type="ECO:0000259" key="2">
    <source>
        <dbReference type="Pfam" id="PF07995"/>
    </source>
</evidence>
<feature type="chain" id="PRO_5045612036" evidence="1">
    <location>
        <begin position="20"/>
        <end position="362"/>
    </location>
</feature>
<dbReference type="Gene3D" id="2.120.10.30">
    <property type="entry name" value="TolB, C-terminal domain"/>
    <property type="match status" value="1"/>
</dbReference>
<organism evidence="3 4">
    <name type="scientific">Roseovarius ramblicola</name>
    <dbReference type="NCBI Taxonomy" id="2022336"/>
    <lineage>
        <taxon>Bacteria</taxon>
        <taxon>Pseudomonadati</taxon>
        <taxon>Pseudomonadota</taxon>
        <taxon>Alphaproteobacteria</taxon>
        <taxon>Rhodobacterales</taxon>
        <taxon>Roseobacteraceae</taxon>
        <taxon>Roseovarius</taxon>
    </lineage>
</organism>
<keyword evidence="4" id="KW-1185">Reference proteome</keyword>
<name>A0ABV5I2L6_9RHOB</name>
<evidence type="ECO:0000256" key="1">
    <source>
        <dbReference type="SAM" id="SignalP"/>
    </source>
</evidence>
<dbReference type="InterPro" id="IPR012938">
    <property type="entry name" value="Glc/Sorbosone_DH"/>
</dbReference>
<sequence>MIRLLALCLALALWSPAHALDTSAGPVSVTRMIAGLTQPWALGFLPGGGVLVTERDGRLLLHRDGETRTVAGVPKVAAVGQGGLLDVLVPRDFAQTRTLFFTYAKPQPNGEGTAVARARLSRDGQRLENWRVLFELTPGSSGGRHFGSRLVEGEDGYLYATIGERGDRPSAQDLSRENGSVIRIARDGTIPDDNPFTDTPGARPAIWSYGHRNPQGAARGPGGAVWVVEHGAKGGDEVNRIRRGANYGWPVISYGRHYSGAKIGEGTHKDGMEQPDFYWDPSIAPSGMMIYSGALWPEWRGHIFVGSLKFGLISHLAGAPLREVERLKSRETARVRDIREAPDGSIWFLSVGNGAAYRLTPG</sequence>
<comment type="caution">
    <text evidence="3">The sequence shown here is derived from an EMBL/GenBank/DDBJ whole genome shotgun (WGS) entry which is preliminary data.</text>
</comment>
<dbReference type="Proteomes" id="UP001589670">
    <property type="component" value="Unassembled WGS sequence"/>
</dbReference>
<reference evidence="3 4" key="1">
    <citation type="submission" date="2024-09" db="EMBL/GenBank/DDBJ databases">
        <authorList>
            <person name="Sun Q."/>
            <person name="Mori K."/>
        </authorList>
    </citation>
    <scope>NUCLEOTIDE SEQUENCE [LARGE SCALE GENOMIC DNA]</scope>
    <source>
        <strain evidence="3 4">CECT 9424</strain>
    </source>
</reference>